<evidence type="ECO:0000313" key="3">
    <source>
        <dbReference type="Proteomes" id="UP001634394"/>
    </source>
</evidence>
<accession>A0ABD3V7Q8</accession>
<dbReference type="AlphaFoldDB" id="A0ABD3V7Q8"/>
<name>A0ABD3V7Q8_SINWO</name>
<dbReference type="PANTHER" id="PTHR12253">
    <property type="entry name" value="RH14732P"/>
    <property type="match status" value="1"/>
</dbReference>
<comment type="caution">
    <text evidence="2">The sequence shown here is derived from an EMBL/GenBank/DDBJ whole genome shotgun (WGS) entry which is preliminary data.</text>
</comment>
<organism evidence="2 3">
    <name type="scientific">Sinanodonta woodiana</name>
    <name type="common">Chinese pond mussel</name>
    <name type="synonym">Anodonta woodiana</name>
    <dbReference type="NCBI Taxonomy" id="1069815"/>
    <lineage>
        <taxon>Eukaryota</taxon>
        <taxon>Metazoa</taxon>
        <taxon>Spiralia</taxon>
        <taxon>Lophotrochozoa</taxon>
        <taxon>Mollusca</taxon>
        <taxon>Bivalvia</taxon>
        <taxon>Autobranchia</taxon>
        <taxon>Heteroconchia</taxon>
        <taxon>Palaeoheterodonta</taxon>
        <taxon>Unionida</taxon>
        <taxon>Unionoidea</taxon>
        <taxon>Unionidae</taxon>
        <taxon>Unioninae</taxon>
        <taxon>Sinanodonta</taxon>
    </lineage>
</organism>
<proteinExistence type="predicted"/>
<feature type="non-terminal residue" evidence="2">
    <location>
        <position position="1"/>
    </location>
</feature>
<reference evidence="2 3" key="1">
    <citation type="submission" date="2024-11" db="EMBL/GenBank/DDBJ databases">
        <title>Chromosome-level genome assembly of the freshwater bivalve Anodonta woodiana.</title>
        <authorList>
            <person name="Chen X."/>
        </authorList>
    </citation>
    <scope>NUCLEOTIDE SEQUENCE [LARGE SCALE GENOMIC DNA]</scope>
    <source>
        <strain evidence="2">MN2024</strain>
        <tissue evidence="2">Gills</tissue>
    </source>
</reference>
<dbReference type="Pfam" id="PF05826">
    <property type="entry name" value="Phospholip_A2_2"/>
    <property type="match status" value="1"/>
</dbReference>
<protein>
    <recommendedName>
        <fullName evidence="1">Phospholipase A2-like central domain-containing protein</fullName>
    </recommendedName>
</protein>
<dbReference type="Gene3D" id="1.20.90.10">
    <property type="entry name" value="Phospholipase A2 domain"/>
    <property type="match status" value="1"/>
</dbReference>
<evidence type="ECO:0000259" key="1">
    <source>
        <dbReference type="Pfam" id="PF05826"/>
    </source>
</evidence>
<feature type="non-terminal residue" evidence="2">
    <location>
        <position position="53"/>
    </location>
</feature>
<dbReference type="InterPro" id="IPR016090">
    <property type="entry name" value="PLA2-like_dom"/>
</dbReference>
<feature type="domain" description="Phospholipase A2-like central" evidence="1">
    <location>
        <begin position="1"/>
        <end position="51"/>
    </location>
</feature>
<sequence length="53" mass="5871">TNWCAVGEVKTNSLNYGTNEETDKCCKEHKSCGTVIPAHGTKYGLENKYDYAV</sequence>
<evidence type="ECO:0000313" key="2">
    <source>
        <dbReference type="EMBL" id="KAL3856552.1"/>
    </source>
</evidence>
<dbReference type="InterPro" id="IPR036444">
    <property type="entry name" value="PLipase_A2_dom_sf"/>
</dbReference>
<keyword evidence="3" id="KW-1185">Reference proteome</keyword>
<dbReference type="Proteomes" id="UP001634394">
    <property type="component" value="Unassembled WGS sequence"/>
</dbReference>
<dbReference type="SUPFAM" id="SSF48619">
    <property type="entry name" value="Phospholipase A2, PLA2"/>
    <property type="match status" value="1"/>
</dbReference>
<dbReference type="EMBL" id="JBJQND010000013">
    <property type="protein sequence ID" value="KAL3856552.1"/>
    <property type="molecule type" value="Genomic_DNA"/>
</dbReference>
<gene>
    <name evidence="2" type="ORF">ACJMK2_011289</name>
</gene>